<evidence type="ECO:0000313" key="3">
    <source>
        <dbReference type="EMBL" id="GAA3138242.1"/>
    </source>
</evidence>
<organism evidence="3 4">
    <name type="scientific">Planomonospora alba</name>
    <dbReference type="NCBI Taxonomy" id="161354"/>
    <lineage>
        <taxon>Bacteria</taxon>
        <taxon>Bacillati</taxon>
        <taxon>Actinomycetota</taxon>
        <taxon>Actinomycetes</taxon>
        <taxon>Streptosporangiales</taxon>
        <taxon>Streptosporangiaceae</taxon>
        <taxon>Planomonospora</taxon>
    </lineage>
</organism>
<dbReference type="EMBL" id="BAAAUT010000023">
    <property type="protein sequence ID" value="GAA3138242.1"/>
    <property type="molecule type" value="Genomic_DNA"/>
</dbReference>
<proteinExistence type="predicted"/>
<feature type="transmembrane region" description="Helical" evidence="2">
    <location>
        <begin position="108"/>
        <end position="130"/>
    </location>
</feature>
<protein>
    <submittedName>
        <fullName evidence="3">Uncharacterized protein</fullName>
    </submittedName>
</protein>
<comment type="caution">
    <text evidence="3">The sequence shown here is derived from an EMBL/GenBank/DDBJ whole genome shotgun (WGS) entry which is preliminary data.</text>
</comment>
<keyword evidence="2" id="KW-1133">Transmembrane helix</keyword>
<name>A0ABP6N6N7_9ACTN</name>
<keyword evidence="4" id="KW-1185">Reference proteome</keyword>
<reference evidence="4" key="1">
    <citation type="journal article" date="2019" name="Int. J. Syst. Evol. Microbiol.">
        <title>The Global Catalogue of Microorganisms (GCM) 10K type strain sequencing project: providing services to taxonomists for standard genome sequencing and annotation.</title>
        <authorList>
            <consortium name="The Broad Institute Genomics Platform"/>
            <consortium name="The Broad Institute Genome Sequencing Center for Infectious Disease"/>
            <person name="Wu L."/>
            <person name="Ma J."/>
        </authorList>
    </citation>
    <scope>NUCLEOTIDE SEQUENCE [LARGE SCALE GENOMIC DNA]</scope>
    <source>
        <strain evidence="4">JCM 9373</strain>
    </source>
</reference>
<evidence type="ECO:0000256" key="1">
    <source>
        <dbReference type="SAM" id="MobiDB-lite"/>
    </source>
</evidence>
<evidence type="ECO:0000313" key="4">
    <source>
        <dbReference type="Proteomes" id="UP001500320"/>
    </source>
</evidence>
<accession>A0ABP6N6N7</accession>
<dbReference type="Proteomes" id="UP001500320">
    <property type="component" value="Unassembled WGS sequence"/>
</dbReference>
<sequence>MHVSTAQSRAPRRRRAAGAEAGEAVSDSFILPGAYGGRRRRARPGDGDGTDAGAADTFVGRGGYLRRSRPVPPSAGPAAGPVPESREGIPAADPRGGGRAQHGGMRKVIQLLGLAMVLSGVSGAIDHVAVQPFMGVLNLFNRLVVERVALLEGHEVFANLCLAVLGAALIAAARLTEPS</sequence>
<evidence type="ECO:0000256" key="2">
    <source>
        <dbReference type="SAM" id="Phobius"/>
    </source>
</evidence>
<keyword evidence="2" id="KW-0812">Transmembrane</keyword>
<feature type="region of interest" description="Disordered" evidence="1">
    <location>
        <begin position="1"/>
        <end position="102"/>
    </location>
</feature>
<gene>
    <name evidence="3" type="ORF">GCM10010466_31470</name>
</gene>
<keyword evidence="2" id="KW-0472">Membrane</keyword>
<feature type="transmembrane region" description="Helical" evidence="2">
    <location>
        <begin position="156"/>
        <end position="175"/>
    </location>
</feature>